<sequence length="638" mass="71240" precursor="true">MNTGDTELKKASKLFVVSLTAVIVCMSLTAGCKDTPSQEAAKEARRELDKAIEIIELYTIEDGYNYQLARNQLEKALNAAARADMKADAVFLSAGDLNKAYAVKLSRELASIENNAPKKMDMVGKELSSLQYLLMKKKLHTSLGQADKTELENLLAVVNGTDSSAGLIKRLEMSRNQLRQMQTEYKNLQEQIENTRQKATDMALKADKMFREAEKLSGDEKIKLQRKAYNIIRGIDQSGNETKGTLDYELELQNLIDQARMAESDINALSPVVEKMERDLEDLNQRIAVLKDPDMDLKVMKHIASLDGQISEKQQLIKDAANEIRQDIQAYNDAVNSAAGAYDDAISDYRKVKAYDLRDFALLDIAISYNEKASLLAKLAEYNSRAEAYAGNYTKIATDEILAIFESLNTETAAAADEALSMTNQTYAQAAEQYESAIDMFSGDMAARAVRSYMLMISDMINLEKRTTGDKSAIDFLIEKVEQYKQIAIEEDEYFSRSVVARQFSEFGLEFKTAQEKLLDEYSRLSRLVSETEAMPQQEDRKAELMSILENLAQMQRPSEASVYESLIEKIFTSLKPELKLIREENPELPGLDIFIPRLQEEEQAEALTAEGEESGEAAPGGEFGGFGGPDTAPGFGE</sequence>
<dbReference type="KEGG" id="pbas:SMSP2_01048"/>
<name>A0A1Q2MDD8_9BACT</name>
<dbReference type="Proteomes" id="UP000188181">
    <property type="component" value="Chromosome"/>
</dbReference>
<keyword evidence="4" id="KW-1185">Reference proteome</keyword>
<feature type="region of interest" description="Disordered" evidence="2">
    <location>
        <begin position="602"/>
        <end position="638"/>
    </location>
</feature>
<evidence type="ECO:0000256" key="1">
    <source>
        <dbReference type="SAM" id="Coils"/>
    </source>
</evidence>
<gene>
    <name evidence="3" type="ORF">SMSP2_01048</name>
</gene>
<organism evidence="3 4">
    <name type="scientific">Limihaloglobus sulfuriphilus</name>
    <dbReference type="NCBI Taxonomy" id="1851148"/>
    <lineage>
        <taxon>Bacteria</taxon>
        <taxon>Pseudomonadati</taxon>
        <taxon>Planctomycetota</taxon>
        <taxon>Phycisphaerae</taxon>
        <taxon>Sedimentisphaerales</taxon>
        <taxon>Sedimentisphaeraceae</taxon>
        <taxon>Limihaloglobus</taxon>
    </lineage>
</organism>
<protein>
    <submittedName>
        <fullName evidence="3">Uncharacterized protein</fullName>
    </submittedName>
</protein>
<dbReference type="AlphaFoldDB" id="A0A1Q2MDD8"/>
<feature type="coiled-coil region" evidence="1">
    <location>
        <begin position="273"/>
        <end position="323"/>
    </location>
</feature>
<evidence type="ECO:0000256" key="2">
    <source>
        <dbReference type="SAM" id="MobiDB-lite"/>
    </source>
</evidence>
<feature type="coiled-coil region" evidence="1">
    <location>
        <begin position="41"/>
        <end position="86"/>
    </location>
</feature>
<evidence type="ECO:0000313" key="3">
    <source>
        <dbReference type="EMBL" id="AQQ70690.1"/>
    </source>
</evidence>
<keyword evidence="1" id="KW-0175">Coiled coil</keyword>
<reference evidence="4" key="1">
    <citation type="submission" date="2017-02" db="EMBL/GenBank/DDBJ databases">
        <title>Comparative genomics and description of representatives of a novel lineage of planctomycetes thriving in anoxic sediments.</title>
        <authorList>
            <person name="Spring S."/>
            <person name="Bunk B."/>
            <person name="Sproer C."/>
        </authorList>
    </citation>
    <scope>NUCLEOTIDE SEQUENCE [LARGE SCALE GENOMIC DNA]</scope>
    <source>
        <strain evidence="4">SM-Chi-D1</strain>
    </source>
</reference>
<evidence type="ECO:0000313" key="4">
    <source>
        <dbReference type="Proteomes" id="UP000188181"/>
    </source>
</evidence>
<accession>A0A1Q2MDD8</accession>
<proteinExistence type="predicted"/>
<dbReference type="EMBL" id="CP019646">
    <property type="protein sequence ID" value="AQQ70690.1"/>
    <property type="molecule type" value="Genomic_DNA"/>
</dbReference>
<feature type="coiled-coil region" evidence="1">
    <location>
        <begin position="168"/>
        <end position="205"/>
    </location>
</feature>